<evidence type="ECO:0000313" key="6">
    <source>
        <dbReference type="EMBL" id="ADU50182.1"/>
    </source>
</evidence>
<evidence type="ECO:0000256" key="1">
    <source>
        <dbReference type="ARBA" id="ARBA00004141"/>
    </source>
</evidence>
<keyword evidence="3 5" id="KW-1133">Transmembrane helix</keyword>
<comment type="subcellular location">
    <subcellularLocation>
        <location evidence="1">Membrane</location>
        <topology evidence="1">Multi-pass membrane protein</topology>
    </subcellularLocation>
</comment>
<gene>
    <name evidence="6" type="ordered locus">Tmar_0057</name>
</gene>
<dbReference type="KEGG" id="tmr:Tmar_0057"/>
<evidence type="ECO:0000256" key="4">
    <source>
        <dbReference type="ARBA" id="ARBA00023136"/>
    </source>
</evidence>
<dbReference type="eggNOG" id="COG4824">
    <property type="taxonomic scope" value="Bacteria"/>
</dbReference>
<evidence type="ECO:0000313" key="7">
    <source>
        <dbReference type="Proteomes" id="UP000008915"/>
    </source>
</evidence>
<dbReference type="RefSeq" id="WP_013494488.1">
    <property type="nucleotide sequence ID" value="NC_014831.1"/>
</dbReference>
<reference evidence="7" key="2">
    <citation type="journal article" date="2010" name="Stand. Genomic Sci.">
        <title>Complete genome sequence of Thermaerobacter marianensis type strain (7p75aT).</title>
        <authorList>
            <person name="Han C."/>
            <person name="Gu W."/>
            <person name="Zhang X."/>
            <person name="Lapidus A."/>
            <person name="Nolan M."/>
            <person name="Copeland A."/>
            <person name="Lucas S."/>
            <person name="Glavina Del Rio T."/>
            <person name="Tice H."/>
            <person name="Cheng J."/>
            <person name="Tapia R."/>
            <person name="Goodwin L."/>
            <person name="Pitluck S."/>
            <person name="Pagani I."/>
            <person name="Ivanova N."/>
            <person name="Mavromatis K."/>
            <person name="Mikhailova N."/>
            <person name="Pati A."/>
            <person name="Chen A."/>
            <person name="Palaniappan K."/>
            <person name="Land M."/>
            <person name="Hauser L."/>
            <person name="Chang Y."/>
            <person name="Jeffries C."/>
            <person name="Schneider S."/>
            <person name="Rohde M."/>
            <person name="Goker M."/>
            <person name="Pukall R."/>
            <person name="Woyke T."/>
            <person name="Bristow J."/>
            <person name="Eisen J."/>
            <person name="Markowitz V."/>
            <person name="Hugenholtz P."/>
            <person name="Kyrpides N."/>
            <person name="Klenk H."/>
            <person name="Detter J."/>
        </authorList>
    </citation>
    <scope>NUCLEOTIDE SEQUENCE [LARGE SCALE GENOMIC DNA]</scope>
    <source>
        <strain evidence="7">ATCC 700841 / DSM 12885 / JCM 10246 / 7p75a</strain>
    </source>
</reference>
<feature type="transmembrane region" description="Helical" evidence="5">
    <location>
        <begin position="7"/>
        <end position="25"/>
    </location>
</feature>
<evidence type="ECO:0000256" key="2">
    <source>
        <dbReference type="ARBA" id="ARBA00022692"/>
    </source>
</evidence>
<dbReference type="HOGENOM" id="CLU_125939_4_0_9"/>
<dbReference type="Proteomes" id="UP000008915">
    <property type="component" value="Chromosome"/>
</dbReference>
<proteinExistence type="predicted"/>
<feature type="transmembrane region" description="Helical" evidence="5">
    <location>
        <begin position="31"/>
        <end position="54"/>
    </location>
</feature>
<protein>
    <submittedName>
        <fullName evidence="6">Toxin secretion/phage lysis holin</fullName>
    </submittedName>
</protein>
<dbReference type="STRING" id="644966.Tmar_0057"/>
<evidence type="ECO:0000256" key="3">
    <source>
        <dbReference type="ARBA" id="ARBA00022989"/>
    </source>
</evidence>
<evidence type="ECO:0000256" key="5">
    <source>
        <dbReference type="SAM" id="Phobius"/>
    </source>
</evidence>
<sequence length="151" mass="15346">MREDTIWTGAVALAGTVATAVFGAWDRPLQLLLVAMALDYVTGVVAAAVTGRLSSEVGLRGVARKLALLGLVAVANLIDQMLAAGAAQALDLALPEGTSAIRTAVCFALGVSEVVSIIENLGEAGAPIPEPLRRMVAALKRAEGGAEDGRA</sequence>
<keyword evidence="2 5" id="KW-0812">Transmembrane</keyword>
<keyword evidence="7" id="KW-1185">Reference proteome</keyword>
<name>E6SKJ5_THEM7</name>
<organism evidence="6 7">
    <name type="scientific">Thermaerobacter marianensis (strain ATCC 700841 / DSM 12885 / JCM 10246 / 7p75a)</name>
    <dbReference type="NCBI Taxonomy" id="644966"/>
    <lineage>
        <taxon>Bacteria</taxon>
        <taxon>Bacillati</taxon>
        <taxon>Bacillota</taxon>
        <taxon>Clostridia</taxon>
        <taxon>Eubacteriales</taxon>
        <taxon>Clostridiales Family XVII. Incertae Sedis</taxon>
        <taxon>Thermaerobacter</taxon>
    </lineage>
</organism>
<reference evidence="6 7" key="1">
    <citation type="journal article" date="2010" name="Stand. Genomic Sci.">
        <title>Complete genome sequence of Thermaerobacter marianensis type strain (7p75a).</title>
        <authorList>
            <person name="Han C."/>
            <person name="Gu W."/>
            <person name="Zhang X."/>
            <person name="Lapidus A."/>
            <person name="Nolan M."/>
            <person name="Copeland A."/>
            <person name="Lucas S."/>
            <person name="Del Rio T.G."/>
            <person name="Tice H."/>
            <person name="Cheng J.F."/>
            <person name="Tapia R."/>
            <person name="Goodwin L."/>
            <person name="Pitluck S."/>
            <person name="Pagani I."/>
            <person name="Ivanova N."/>
            <person name="Mavromatis K."/>
            <person name="Mikhailova N."/>
            <person name="Pati A."/>
            <person name="Chen A."/>
            <person name="Palaniappan K."/>
            <person name="Land M."/>
            <person name="Hauser L."/>
            <person name="Chang Y.J."/>
            <person name="Jeffries C.D."/>
            <person name="Schneider S."/>
            <person name="Rohde M."/>
            <person name="Goker M."/>
            <person name="Pukall R."/>
            <person name="Woyke T."/>
            <person name="Bristow J."/>
            <person name="Eisen J.A."/>
            <person name="Markowitz V."/>
            <person name="Hugenholtz P."/>
            <person name="Kyrpides N.C."/>
            <person name="Klenk H.P."/>
            <person name="Detter J.C."/>
        </authorList>
    </citation>
    <scope>NUCLEOTIDE SEQUENCE [LARGE SCALE GENOMIC DNA]</scope>
    <source>
        <strain evidence="7">ATCC 700841 / DSM 12885 / JCM 10246 / 7p75a</strain>
    </source>
</reference>
<dbReference type="AlphaFoldDB" id="E6SKJ5"/>
<dbReference type="NCBIfam" id="TIGR01593">
    <property type="entry name" value="holin_tox_secr"/>
    <property type="match status" value="1"/>
</dbReference>
<accession>E6SKJ5</accession>
<dbReference type="GO" id="GO:0016020">
    <property type="term" value="C:membrane"/>
    <property type="evidence" value="ECO:0007669"/>
    <property type="project" value="UniProtKB-SubCell"/>
</dbReference>
<dbReference type="InterPro" id="IPR006480">
    <property type="entry name" value="Phage_holin_4_1"/>
</dbReference>
<dbReference type="EMBL" id="CP002344">
    <property type="protein sequence ID" value="ADU50182.1"/>
    <property type="molecule type" value="Genomic_DNA"/>
</dbReference>
<keyword evidence="4 5" id="KW-0472">Membrane</keyword>
<dbReference type="Pfam" id="PF05105">
    <property type="entry name" value="Phage_holin_4_1"/>
    <property type="match status" value="1"/>
</dbReference>